<accession>X1TCL4</accession>
<dbReference type="InterPro" id="IPR011010">
    <property type="entry name" value="DNA_brk_join_enz"/>
</dbReference>
<dbReference type="PROSITE" id="PS51900">
    <property type="entry name" value="CB"/>
    <property type="match status" value="1"/>
</dbReference>
<gene>
    <name evidence="6" type="ORF">S12H4_49901</name>
</gene>
<evidence type="ECO:0000256" key="1">
    <source>
        <dbReference type="ARBA" id="ARBA00022908"/>
    </source>
</evidence>
<evidence type="ECO:0000313" key="6">
    <source>
        <dbReference type="EMBL" id="GAJ02969.1"/>
    </source>
</evidence>
<dbReference type="Gene3D" id="1.10.150.130">
    <property type="match status" value="1"/>
</dbReference>
<organism evidence="6">
    <name type="scientific">marine sediment metagenome</name>
    <dbReference type="NCBI Taxonomy" id="412755"/>
    <lineage>
        <taxon>unclassified sequences</taxon>
        <taxon>metagenomes</taxon>
        <taxon>ecological metagenomes</taxon>
    </lineage>
</organism>
<feature type="non-terminal residue" evidence="6">
    <location>
        <position position="215"/>
    </location>
</feature>
<proteinExistence type="predicted"/>
<dbReference type="InterPro" id="IPR002104">
    <property type="entry name" value="Integrase_catalytic"/>
</dbReference>
<dbReference type="PANTHER" id="PTHR30349">
    <property type="entry name" value="PHAGE INTEGRASE-RELATED"/>
    <property type="match status" value="1"/>
</dbReference>
<dbReference type="Pfam" id="PF00589">
    <property type="entry name" value="Phage_integrase"/>
    <property type="match status" value="1"/>
</dbReference>
<dbReference type="InterPro" id="IPR050090">
    <property type="entry name" value="Tyrosine_recombinase_XerCD"/>
</dbReference>
<dbReference type="InterPro" id="IPR010998">
    <property type="entry name" value="Integrase_recombinase_N"/>
</dbReference>
<feature type="domain" description="Tyr recombinase" evidence="4">
    <location>
        <begin position="124"/>
        <end position="215"/>
    </location>
</feature>
<evidence type="ECO:0008006" key="7">
    <source>
        <dbReference type="Google" id="ProtNLM"/>
    </source>
</evidence>
<dbReference type="PANTHER" id="PTHR30349:SF41">
    <property type="entry name" value="INTEGRASE_RECOMBINASE PROTEIN MJ0367-RELATED"/>
    <property type="match status" value="1"/>
</dbReference>
<evidence type="ECO:0000256" key="3">
    <source>
        <dbReference type="ARBA" id="ARBA00023172"/>
    </source>
</evidence>
<dbReference type="InterPro" id="IPR004107">
    <property type="entry name" value="Integrase_SAM-like_N"/>
</dbReference>
<dbReference type="EMBL" id="BARW01031360">
    <property type="protein sequence ID" value="GAJ02969.1"/>
    <property type="molecule type" value="Genomic_DNA"/>
</dbReference>
<reference evidence="6" key="1">
    <citation type="journal article" date="2014" name="Front. Microbiol.">
        <title>High frequency of phylogenetically diverse reductive dehalogenase-homologous genes in deep subseafloor sedimentary metagenomes.</title>
        <authorList>
            <person name="Kawai M."/>
            <person name="Futagami T."/>
            <person name="Toyoda A."/>
            <person name="Takaki Y."/>
            <person name="Nishi S."/>
            <person name="Hori S."/>
            <person name="Arai W."/>
            <person name="Tsubouchi T."/>
            <person name="Morono Y."/>
            <person name="Uchiyama I."/>
            <person name="Ito T."/>
            <person name="Fujiyama A."/>
            <person name="Inagaki F."/>
            <person name="Takami H."/>
        </authorList>
    </citation>
    <scope>NUCLEOTIDE SEQUENCE</scope>
    <source>
        <strain evidence="6">Expedition CK06-06</strain>
    </source>
</reference>
<keyword evidence="3" id="KW-0233">DNA recombination</keyword>
<dbReference type="Pfam" id="PF13495">
    <property type="entry name" value="Phage_int_SAM_4"/>
    <property type="match status" value="1"/>
</dbReference>
<dbReference type="InterPro" id="IPR044068">
    <property type="entry name" value="CB"/>
</dbReference>
<keyword evidence="1" id="KW-0229">DNA integration</keyword>
<dbReference type="SUPFAM" id="SSF56349">
    <property type="entry name" value="DNA breaking-rejoining enzymes"/>
    <property type="match status" value="1"/>
</dbReference>
<sequence>MVLKSLTLPDLISRFIQSRRYLSPKTVDYYQMCLSGLDYFARKQGWPDPDQVTRDHIRDFIEYVATEPHRWAGDGRRCTFKKASVATVHHYAKVIKTFFNWAQDEEYILKSPTLRLRLPRPCYHEVEPYSDQEVAAMLAVCEHDIQHGYRYLGIRNKAIISVFIDTGLRLSELAGMRLSQLDPNLQQVRVMGKGTKLRVVPLNGEARKALKRYLV</sequence>
<name>X1TCL4_9ZZZZ</name>
<dbReference type="Gene3D" id="1.10.443.10">
    <property type="entry name" value="Intergrase catalytic core"/>
    <property type="match status" value="1"/>
</dbReference>
<dbReference type="GO" id="GO:0003677">
    <property type="term" value="F:DNA binding"/>
    <property type="evidence" value="ECO:0007669"/>
    <property type="project" value="UniProtKB-KW"/>
</dbReference>
<comment type="caution">
    <text evidence="6">The sequence shown here is derived from an EMBL/GenBank/DDBJ whole genome shotgun (WGS) entry which is preliminary data.</text>
</comment>
<evidence type="ECO:0000256" key="2">
    <source>
        <dbReference type="ARBA" id="ARBA00023125"/>
    </source>
</evidence>
<keyword evidence="2" id="KW-0238">DNA-binding</keyword>
<dbReference type="GO" id="GO:0015074">
    <property type="term" value="P:DNA integration"/>
    <property type="evidence" value="ECO:0007669"/>
    <property type="project" value="InterPro"/>
</dbReference>
<protein>
    <recommendedName>
        <fullName evidence="7">Tyr recombinase domain-containing protein</fullName>
    </recommendedName>
</protein>
<dbReference type="PROSITE" id="PS51898">
    <property type="entry name" value="TYR_RECOMBINASE"/>
    <property type="match status" value="1"/>
</dbReference>
<feature type="domain" description="Core-binding (CB)" evidence="5">
    <location>
        <begin position="6"/>
        <end position="103"/>
    </location>
</feature>
<evidence type="ECO:0000259" key="4">
    <source>
        <dbReference type="PROSITE" id="PS51898"/>
    </source>
</evidence>
<dbReference type="GO" id="GO:0006310">
    <property type="term" value="P:DNA recombination"/>
    <property type="evidence" value="ECO:0007669"/>
    <property type="project" value="UniProtKB-KW"/>
</dbReference>
<dbReference type="InterPro" id="IPR013762">
    <property type="entry name" value="Integrase-like_cat_sf"/>
</dbReference>
<evidence type="ECO:0000259" key="5">
    <source>
        <dbReference type="PROSITE" id="PS51900"/>
    </source>
</evidence>
<dbReference type="AlphaFoldDB" id="X1TCL4"/>